<dbReference type="InterPro" id="IPR007627">
    <property type="entry name" value="RNA_pol_sigma70_r2"/>
</dbReference>
<evidence type="ECO:0000259" key="5">
    <source>
        <dbReference type="Pfam" id="PF04542"/>
    </source>
</evidence>
<gene>
    <name evidence="8" type="ORF">GCM10023349_12280</name>
</gene>
<dbReference type="InterPro" id="IPR013249">
    <property type="entry name" value="RNA_pol_sigma70_r4_t2"/>
</dbReference>
<comment type="caution">
    <text evidence="8">The sequence shown here is derived from an EMBL/GenBank/DDBJ whole genome shotgun (WGS) entry which is preliminary data.</text>
</comment>
<keyword evidence="3" id="KW-0731">Sigma factor</keyword>
<evidence type="ECO:0000256" key="2">
    <source>
        <dbReference type="ARBA" id="ARBA00023015"/>
    </source>
</evidence>
<dbReference type="InterPro" id="IPR036388">
    <property type="entry name" value="WH-like_DNA-bd_sf"/>
</dbReference>
<dbReference type="NCBIfam" id="TIGR02937">
    <property type="entry name" value="sigma70-ECF"/>
    <property type="match status" value="1"/>
</dbReference>
<organism evidence="8 9">
    <name type="scientific">Nocardioides conyzicola</name>
    <dbReference type="NCBI Taxonomy" id="1651781"/>
    <lineage>
        <taxon>Bacteria</taxon>
        <taxon>Bacillati</taxon>
        <taxon>Actinomycetota</taxon>
        <taxon>Actinomycetes</taxon>
        <taxon>Propionibacteriales</taxon>
        <taxon>Nocardioidaceae</taxon>
        <taxon>Nocardioides</taxon>
    </lineage>
</organism>
<dbReference type="SUPFAM" id="SSF88946">
    <property type="entry name" value="Sigma2 domain of RNA polymerase sigma factors"/>
    <property type="match status" value="1"/>
</dbReference>
<dbReference type="PANTHER" id="PTHR47756:SF2">
    <property type="entry name" value="BLL6612 PROTEIN"/>
    <property type="match status" value="1"/>
</dbReference>
<comment type="similarity">
    <text evidence="1">Belongs to the sigma-70 factor family. ECF subfamily.</text>
</comment>
<evidence type="ECO:0000256" key="4">
    <source>
        <dbReference type="ARBA" id="ARBA00023163"/>
    </source>
</evidence>
<dbReference type="InterPro" id="IPR013325">
    <property type="entry name" value="RNA_pol_sigma_r2"/>
</dbReference>
<feature type="domain" description="RNA polymerase sigma factor 70 region 4 type 2" evidence="6">
    <location>
        <begin position="119"/>
        <end position="170"/>
    </location>
</feature>
<dbReference type="PANTHER" id="PTHR47756">
    <property type="entry name" value="BLL6612 PROTEIN-RELATED"/>
    <property type="match status" value="1"/>
</dbReference>
<dbReference type="InterPro" id="IPR046531">
    <property type="entry name" value="DUF6596"/>
</dbReference>
<keyword evidence="2" id="KW-0805">Transcription regulation</keyword>
<evidence type="ECO:0000256" key="1">
    <source>
        <dbReference type="ARBA" id="ARBA00010641"/>
    </source>
</evidence>
<dbReference type="Gene3D" id="1.10.1740.10">
    <property type="match status" value="1"/>
</dbReference>
<evidence type="ECO:0000259" key="7">
    <source>
        <dbReference type="Pfam" id="PF20239"/>
    </source>
</evidence>
<dbReference type="Pfam" id="PF20239">
    <property type="entry name" value="DUF6596"/>
    <property type="match status" value="1"/>
</dbReference>
<dbReference type="SUPFAM" id="SSF88659">
    <property type="entry name" value="Sigma3 and sigma4 domains of RNA polymerase sigma factors"/>
    <property type="match status" value="1"/>
</dbReference>
<evidence type="ECO:0000256" key="3">
    <source>
        <dbReference type="ARBA" id="ARBA00023082"/>
    </source>
</evidence>
<dbReference type="Gene3D" id="1.10.10.10">
    <property type="entry name" value="Winged helix-like DNA-binding domain superfamily/Winged helix DNA-binding domain"/>
    <property type="match status" value="1"/>
</dbReference>
<name>A0ABP8WZ01_9ACTN</name>
<feature type="domain" description="RNA polymerase sigma-70 region 2" evidence="5">
    <location>
        <begin position="13"/>
        <end position="76"/>
    </location>
</feature>
<dbReference type="EMBL" id="BAABKM010000002">
    <property type="protein sequence ID" value="GAA4697938.1"/>
    <property type="molecule type" value="Genomic_DNA"/>
</dbReference>
<dbReference type="Proteomes" id="UP001499974">
    <property type="component" value="Unassembled WGS sequence"/>
</dbReference>
<evidence type="ECO:0000313" key="8">
    <source>
        <dbReference type="EMBL" id="GAA4697938.1"/>
    </source>
</evidence>
<feature type="domain" description="DUF6596" evidence="7">
    <location>
        <begin position="186"/>
        <end position="286"/>
    </location>
</feature>
<keyword evidence="4" id="KW-0804">Transcription</keyword>
<accession>A0ABP8WZ01</accession>
<dbReference type="Pfam" id="PF08281">
    <property type="entry name" value="Sigma70_r4_2"/>
    <property type="match status" value="1"/>
</dbReference>
<evidence type="ECO:0000259" key="6">
    <source>
        <dbReference type="Pfam" id="PF08281"/>
    </source>
</evidence>
<reference evidence="9" key="1">
    <citation type="journal article" date="2019" name="Int. J. Syst. Evol. Microbiol.">
        <title>The Global Catalogue of Microorganisms (GCM) 10K type strain sequencing project: providing services to taxonomists for standard genome sequencing and annotation.</title>
        <authorList>
            <consortium name="The Broad Institute Genomics Platform"/>
            <consortium name="The Broad Institute Genome Sequencing Center for Infectious Disease"/>
            <person name="Wu L."/>
            <person name="Ma J."/>
        </authorList>
    </citation>
    <scope>NUCLEOTIDE SEQUENCE [LARGE SCALE GENOMIC DNA]</scope>
    <source>
        <strain evidence="9">JCM 18531</strain>
    </source>
</reference>
<dbReference type="RefSeq" id="WP_345520307.1">
    <property type="nucleotide sequence ID" value="NZ_BAABKM010000002.1"/>
</dbReference>
<dbReference type="InterPro" id="IPR014284">
    <property type="entry name" value="RNA_pol_sigma-70_dom"/>
</dbReference>
<dbReference type="Pfam" id="PF04542">
    <property type="entry name" value="Sigma70_r2"/>
    <property type="match status" value="1"/>
</dbReference>
<dbReference type="InterPro" id="IPR013324">
    <property type="entry name" value="RNA_pol_sigma_r3/r4-like"/>
</dbReference>
<keyword evidence="9" id="KW-1185">Reference proteome</keyword>
<protein>
    <submittedName>
        <fullName evidence="8">Sigma-70 family RNA polymerase sigma factor</fullName>
    </submittedName>
</protein>
<proteinExistence type="inferred from homology"/>
<evidence type="ECO:0000313" key="9">
    <source>
        <dbReference type="Proteomes" id="UP001499974"/>
    </source>
</evidence>
<sequence>MSVEDALTRLSREESGRVLALLAGRLGDLDLADEAVQDALVEAVRTWPTQGVPDNPAGWLMTVARRKALDRIRRTTSARRRVTAAAYDLLEAVEPASDRGLVEKGAEQMEITDEHLRLVLLCCHPALNQDAQVALTLRLVGGLSTAEIAAAYVVPEATITQRVVRAKRKIRDAAIPLSIPAALTERVEALLTVLYLIFNEGYLSRSSADLVRVDLADEAIRLTRLAHDLLPDSGEVGGLLALELYQRARFATRVDGAGELVLLEHQDRTRWDRDQIAEANRVLAAALADRTPGTFRLQAVIAAQHANARTYADTDWPAIAAAYARLDEHTGSAIVRLNRAVAVAEADGPHAGLRLLDTVEGLDDFHLLHATRAELLSRAGDPDAARTAFARARSLTDNPAEQRFLDGRIAAQP</sequence>